<dbReference type="GO" id="GO:0030163">
    <property type="term" value="P:protein catabolic process"/>
    <property type="evidence" value="ECO:0007669"/>
    <property type="project" value="InterPro"/>
</dbReference>
<dbReference type="InterPro" id="IPR027065">
    <property type="entry name" value="Lon_Prtase"/>
</dbReference>
<evidence type="ECO:0000256" key="1">
    <source>
        <dbReference type="ARBA" id="ARBA00022801"/>
    </source>
</evidence>
<dbReference type="GO" id="GO:0004176">
    <property type="term" value="F:ATP-dependent peptidase activity"/>
    <property type="evidence" value="ECO:0007669"/>
    <property type="project" value="InterPro"/>
</dbReference>
<dbReference type="InterPro" id="IPR008268">
    <property type="entry name" value="Peptidase_S16_AS"/>
</dbReference>
<dbReference type="InterPro" id="IPR008269">
    <property type="entry name" value="Lon_proteolytic"/>
</dbReference>
<dbReference type="PANTHER" id="PTHR10046">
    <property type="entry name" value="ATP DEPENDENT LON PROTEASE FAMILY MEMBER"/>
    <property type="match status" value="1"/>
</dbReference>
<dbReference type="GO" id="GO:0006508">
    <property type="term" value="P:proteolysis"/>
    <property type="evidence" value="ECO:0007669"/>
    <property type="project" value="InterPro"/>
</dbReference>
<dbReference type="EMBL" id="BART01004621">
    <property type="protein sequence ID" value="GAG55125.1"/>
    <property type="molecule type" value="Genomic_DNA"/>
</dbReference>
<dbReference type="SUPFAM" id="SSF54211">
    <property type="entry name" value="Ribosomal protein S5 domain 2-like"/>
    <property type="match status" value="1"/>
</dbReference>
<keyword evidence="2" id="KW-0645">Protease</keyword>
<evidence type="ECO:0000313" key="4">
    <source>
        <dbReference type="EMBL" id="GAG55125.1"/>
    </source>
</evidence>
<evidence type="ECO:0000256" key="2">
    <source>
        <dbReference type="ARBA" id="ARBA00022825"/>
    </source>
</evidence>
<protein>
    <recommendedName>
        <fullName evidence="3">Lon proteolytic domain-containing protein</fullName>
    </recommendedName>
</protein>
<dbReference type="InterPro" id="IPR014721">
    <property type="entry name" value="Ribsml_uS5_D2-typ_fold_subgr"/>
</dbReference>
<feature type="domain" description="Lon proteolytic" evidence="3">
    <location>
        <begin position="1"/>
        <end position="156"/>
    </location>
</feature>
<dbReference type="GO" id="GO:0005524">
    <property type="term" value="F:ATP binding"/>
    <property type="evidence" value="ECO:0007669"/>
    <property type="project" value="InterPro"/>
</dbReference>
<reference evidence="4" key="1">
    <citation type="journal article" date="2014" name="Front. Microbiol.">
        <title>High frequency of phylogenetically diverse reductive dehalogenase-homologous genes in deep subseafloor sedimentary metagenomes.</title>
        <authorList>
            <person name="Kawai M."/>
            <person name="Futagami T."/>
            <person name="Toyoda A."/>
            <person name="Takaki Y."/>
            <person name="Nishi S."/>
            <person name="Hori S."/>
            <person name="Arai W."/>
            <person name="Tsubouchi T."/>
            <person name="Morono Y."/>
            <person name="Uchiyama I."/>
            <person name="Ito T."/>
            <person name="Fujiyama A."/>
            <person name="Inagaki F."/>
            <person name="Takami H."/>
        </authorList>
    </citation>
    <scope>NUCLEOTIDE SEQUENCE</scope>
    <source>
        <strain evidence="4">Expedition CK06-06</strain>
    </source>
</reference>
<organism evidence="4">
    <name type="scientific">marine sediment metagenome</name>
    <dbReference type="NCBI Taxonomy" id="412755"/>
    <lineage>
        <taxon>unclassified sequences</taxon>
        <taxon>metagenomes</taxon>
        <taxon>ecological metagenomes</taxon>
    </lineage>
</organism>
<evidence type="ECO:0000259" key="3">
    <source>
        <dbReference type="PROSITE" id="PS51786"/>
    </source>
</evidence>
<dbReference type="GO" id="GO:0004252">
    <property type="term" value="F:serine-type endopeptidase activity"/>
    <property type="evidence" value="ECO:0007669"/>
    <property type="project" value="InterPro"/>
</dbReference>
<dbReference type="InterPro" id="IPR020568">
    <property type="entry name" value="Ribosomal_Su5_D2-typ_SF"/>
</dbReference>
<keyword evidence="2" id="KW-0720">Serine protease</keyword>
<dbReference type="Pfam" id="PF05362">
    <property type="entry name" value="Lon_C"/>
    <property type="match status" value="1"/>
</dbReference>
<keyword evidence="1" id="KW-0378">Hydrolase</keyword>
<dbReference type="PRINTS" id="PR00830">
    <property type="entry name" value="ENDOLAPTASE"/>
</dbReference>
<proteinExistence type="predicted"/>
<dbReference type="Gene3D" id="3.30.230.10">
    <property type="match status" value="1"/>
</dbReference>
<accession>X0YGV0</accession>
<dbReference type="PROSITE" id="PS01046">
    <property type="entry name" value="LON_SER"/>
    <property type="match status" value="1"/>
</dbReference>
<comment type="caution">
    <text evidence="4">The sequence shown here is derived from an EMBL/GenBank/DDBJ whole genome shotgun (WGS) entry which is preliminary data.</text>
</comment>
<gene>
    <name evidence="4" type="ORF">S01H4_11439</name>
</gene>
<name>X0YGV0_9ZZZZ</name>
<dbReference type="PROSITE" id="PS51786">
    <property type="entry name" value="LON_PROTEOLYTIC"/>
    <property type="match status" value="1"/>
</dbReference>
<sequence length="159" mass="17371">MPGKGKLTLTGQLGDIMQESGKAALTYARSRAKKFKIDNKFYENCDIHVHIPEGAIPKDGPSAGITMATSLISSLTEIPIRKDVAMTGEITLRGRVLPVGGLKEKILAAYQSGIKTIIIPQDNIKNLEDLPSNIKKRLKFVTVNNLDEVLKNALTRSPF</sequence>
<dbReference type="AlphaFoldDB" id="X0YGV0"/>